<evidence type="ECO:0000256" key="2">
    <source>
        <dbReference type="ARBA" id="ARBA00022679"/>
    </source>
</evidence>
<dbReference type="OrthoDB" id="302728at2759"/>
<comment type="catalytic activity">
    <reaction evidence="9 10">
        <text>L-cysteinyl-[protein] + hexadecanoyl-CoA = S-hexadecanoyl-L-cysteinyl-[protein] + CoA</text>
        <dbReference type="Rhea" id="RHEA:36683"/>
        <dbReference type="Rhea" id="RHEA-COMP:10131"/>
        <dbReference type="Rhea" id="RHEA-COMP:11032"/>
        <dbReference type="ChEBI" id="CHEBI:29950"/>
        <dbReference type="ChEBI" id="CHEBI:57287"/>
        <dbReference type="ChEBI" id="CHEBI:57379"/>
        <dbReference type="ChEBI" id="CHEBI:74151"/>
        <dbReference type="EC" id="2.3.1.225"/>
    </reaction>
</comment>
<organism evidence="13 14">
    <name type="scientific">Hyphopichia burtonii NRRL Y-1933</name>
    <dbReference type="NCBI Taxonomy" id="984485"/>
    <lineage>
        <taxon>Eukaryota</taxon>
        <taxon>Fungi</taxon>
        <taxon>Dikarya</taxon>
        <taxon>Ascomycota</taxon>
        <taxon>Saccharomycotina</taxon>
        <taxon>Pichiomycetes</taxon>
        <taxon>Debaryomycetaceae</taxon>
        <taxon>Hyphopichia</taxon>
    </lineage>
</organism>
<evidence type="ECO:0000313" key="14">
    <source>
        <dbReference type="Proteomes" id="UP000095085"/>
    </source>
</evidence>
<accession>A0A1E4RPG8</accession>
<evidence type="ECO:0000256" key="5">
    <source>
        <dbReference type="ARBA" id="ARBA00023136"/>
    </source>
</evidence>
<comment type="domain">
    <text evidence="10">The DHHC domain is required for palmitoyltransferase activity.</text>
</comment>
<evidence type="ECO:0000256" key="1">
    <source>
        <dbReference type="ARBA" id="ARBA00004141"/>
    </source>
</evidence>
<feature type="transmembrane region" description="Helical" evidence="10">
    <location>
        <begin position="150"/>
        <end position="173"/>
    </location>
</feature>
<dbReference type="Proteomes" id="UP000095085">
    <property type="component" value="Unassembled WGS sequence"/>
</dbReference>
<gene>
    <name evidence="13" type="ORF">HYPBUDRAFT_152293</name>
</gene>
<name>A0A1E4RPG8_9ASCO</name>
<feature type="domain" description="Palmitoyltransferase DHHC" evidence="12">
    <location>
        <begin position="100"/>
        <end position="224"/>
    </location>
</feature>
<comment type="subcellular location">
    <subcellularLocation>
        <location evidence="1">Membrane</location>
        <topology evidence="1">Multi-pass membrane protein</topology>
    </subcellularLocation>
</comment>
<feature type="compositionally biased region" description="Polar residues" evidence="11">
    <location>
        <begin position="19"/>
        <end position="34"/>
    </location>
</feature>
<sequence>MVGPGSPNNFHELKIRNLRSLSTGNEDRSMISSSSGGGHKVNSANPYDSILDTSSTANTSTSLLSQAEALGDDTTAASLEEPEEPPSLYMKIHTLKNDSQYRYCPKCLVWKPDRCHHCSTCNQCILRMDHHCPWFACCIGFHNQKFFIQFLSYVTIYSLFAGLVSFLLLYKFFAYEEYENDYLSLQLIFLFILGVTFFLSVGCFGGFLAYLVLKNTTTIEFQENRWNYRNKNGGSFRYEFDNQGKKKELGNIFDLGTKRNMESVMGTTWASWLLPVIVTSNSIYDANNGLNYEINQEIYDKYCYNANLQEQLNQQLADYKKRVRMERELYSATEQV</sequence>
<keyword evidence="6" id="KW-0564">Palmitate</keyword>
<dbReference type="RefSeq" id="XP_020078178.1">
    <property type="nucleotide sequence ID" value="XM_020220940.1"/>
</dbReference>
<dbReference type="GeneID" id="30995490"/>
<keyword evidence="2 10" id="KW-0808">Transferase</keyword>
<evidence type="ECO:0000256" key="7">
    <source>
        <dbReference type="ARBA" id="ARBA00023288"/>
    </source>
</evidence>
<dbReference type="Pfam" id="PF01529">
    <property type="entry name" value="DHHC"/>
    <property type="match status" value="1"/>
</dbReference>
<dbReference type="InterPro" id="IPR001594">
    <property type="entry name" value="Palmitoyltrfase_DHHC"/>
</dbReference>
<proteinExistence type="inferred from homology"/>
<dbReference type="EC" id="2.3.1.225" evidence="10"/>
<keyword evidence="4 10" id="KW-1133">Transmembrane helix</keyword>
<feature type="transmembrane region" description="Helical" evidence="10">
    <location>
        <begin position="185"/>
        <end position="213"/>
    </location>
</feature>
<evidence type="ECO:0000259" key="12">
    <source>
        <dbReference type="Pfam" id="PF01529"/>
    </source>
</evidence>
<keyword evidence="8 10" id="KW-0012">Acyltransferase</keyword>
<dbReference type="AlphaFoldDB" id="A0A1E4RPG8"/>
<keyword evidence="14" id="KW-1185">Reference proteome</keyword>
<evidence type="ECO:0000256" key="10">
    <source>
        <dbReference type="RuleBase" id="RU079119"/>
    </source>
</evidence>
<evidence type="ECO:0000256" key="8">
    <source>
        <dbReference type="ARBA" id="ARBA00023315"/>
    </source>
</evidence>
<evidence type="ECO:0000256" key="6">
    <source>
        <dbReference type="ARBA" id="ARBA00023139"/>
    </source>
</evidence>
<dbReference type="PROSITE" id="PS50216">
    <property type="entry name" value="DHHC"/>
    <property type="match status" value="1"/>
</dbReference>
<dbReference type="STRING" id="984485.A0A1E4RPG8"/>
<dbReference type="GO" id="GO:0019706">
    <property type="term" value="F:protein-cysteine S-palmitoyltransferase activity"/>
    <property type="evidence" value="ECO:0007669"/>
    <property type="project" value="UniProtKB-EC"/>
</dbReference>
<evidence type="ECO:0000256" key="11">
    <source>
        <dbReference type="SAM" id="MobiDB-lite"/>
    </source>
</evidence>
<evidence type="ECO:0000256" key="4">
    <source>
        <dbReference type="ARBA" id="ARBA00022989"/>
    </source>
</evidence>
<keyword evidence="3 10" id="KW-0812">Transmembrane</keyword>
<feature type="region of interest" description="Disordered" evidence="11">
    <location>
        <begin position="18"/>
        <end position="45"/>
    </location>
</feature>
<reference evidence="14" key="1">
    <citation type="submission" date="2016-05" db="EMBL/GenBank/DDBJ databases">
        <title>Comparative genomics of biotechnologically important yeasts.</title>
        <authorList>
            <consortium name="DOE Joint Genome Institute"/>
            <person name="Riley R."/>
            <person name="Haridas S."/>
            <person name="Wolfe K.H."/>
            <person name="Lopes M.R."/>
            <person name="Hittinger C.T."/>
            <person name="Goker M."/>
            <person name="Salamov A."/>
            <person name="Wisecaver J."/>
            <person name="Long T.M."/>
            <person name="Aerts A.L."/>
            <person name="Barry K."/>
            <person name="Choi C."/>
            <person name="Clum A."/>
            <person name="Coughlan A.Y."/>
            <person name="Deshpande S."/>
            <person name="Douglass A.P."/>
            <person name="Hanson S.J."/>
            <person name="Klenk H.-P."/>
            <person name="Labutti K."/>
            <person name="Lapidus A."/>
            <person name="Lindquist E."/>
            <person name="Lipzen A."/>
            <person name="Meier-Kolthoff J.P."/>
            <person name="Ohm R.A."/>
            <person name="Otillar R.P."/>
            <person name="Pangilinan J."/>
            <person name="Peng Y."/>
            <person name="Rokas A."/>
            <person name="Rosa C.A."/>
            <person name="Scheuner C."/>
            <person name="Sibirny A.A."/>
            <person name="Slot J.C."/>
            <person name="Stielow J.B."/>
            <person name="Sun H."/>
            <person name="Kurtzman C.P."/>
            <person name="Blackwell M."/>
            <person name="Grigoriev I.V."/>
            <person name="Jeffries T.W."/>
        </authorList>
    </citation>
    <scope>NUCLEOTIDE SEQUENCE [LARGE SCALE GENOMIC DNA]</scope>
    <source>
        <strain evidence="14">NRRL Y-1933</strain>
    </source>
</reference>
<dbReference type="PANTHER" id="PTHR12246">
    <property type="entry name" value="PALMITOYLTRANSFERASE ZDHHC16"/>
    <property type="match status" value="1"/>
</dbReference>
<dbReference type="GO" id="GO:0016020">
    <property type="term" value="C:membrane"/>
    <property type="evidence" value="ECO:0007669"/>
    <property type="project" value="UniProtKB-SubCell"/>
</dbReference>
<evidence type="ECO:0000256" key="9">
    <source>
        <dbReference type="ARBA" id="ARBA00048048"/>
    </source>
</evidence>
<dbReference type="InterPro" id="IPR039859">
    <property type="entry name" value="PFA4/ZDH16/20/ERF2-like"/>
</dbReference>
<evidence type="ECO:0000313" key="13">
    <source>
        <dbReference type="EMBL" id="ODV69111.1"/>
    </source>
</evidence>
<comment type="similarity">
    <text evidence="10">Belongs to the DHHC palmitoyltransferase family.</text>
</comment>
<dbReference type="EMBL" id="KV454539">
    <property type="protein sequence ID" value="ODV69111.1"/>
    <property type="molecule type" value="Genomic_DNA"/>
</dbReference>
<evidence type="ECO:0000256" key="3">
    <source>
        <dbReference type="ARBA" id="ARBA00022692"/>
    </source>
</evidence>
<keyword evidence="7" id="KW-0449">Lipoprotein</keyword>
<keyword evidence="5 10" id="KW-0472">Membrane</keyword>
<protein>
    <recommendedName>
        <fullName evidence="10">Palmitoyltransferase</fullName>
        <ecNumber evidence="10">2.3.1.225</ecNumber>
    </recommendedName>
</protein>